<dbReference type="AlphaFoldDB" id="A0A834ZNQ5"/>
<keyword evidence="9" id="KW-1185">Reference proteome</keyword>
<sequence>MDMLLSDSDCESFSESNGSEYQDDNGSIYGGQAHSILSSLEESIGKIDEFISFERGFIHGDIVCLVTDPSGQMGRVVDVDMAVDLENVYGETVNDVNCNNLLKIRSFIVGDYVIHGPWLGRVSRVVDRVTIVFDDGEKCEVTTLDPESVLPLSPNLLEDSQYPYHPGQRVLVRLSKISKSARWICGTWKENQYEGTVCGVEAGLVYVDWVASVMVGCNLSLPAPSCLQDSRNLTLLSCFSHANWQLGDWCIFPIDGQRGVMEQLFLNGSTRGLIKGHKLLERGSKRRDHNFNIEEIYIIVKTKTKVDVLWQDGRLSIGLDSQSVVPVNSVGDHEFWPEQFVLKKGTYDESHVSSGQRLGVVKHVDTKEQTVAVKWKILAVNPTNDTGGEYDIETVSAYELIEHPDYSYCLGDVVFRLEKNQCVVQADGQNESHEDRPMAQMSMDSVQLSGKGVLKSNNFSGDQNEYLDKCYLSCIGNVTGYINGGIEVRWASGLTSKVEPCEIVGIDKYEKSSASTVLHEEDIEENLSQEMTEYDKQFSLWKGKDLLEKASNGVDEYCKKYQWESSAFFLPRAAIRFFENVAASLFGSCGSSALSVSMTSTHISEDANKHGSLPDKEVRESCIRRTEGPPLVTDDLETQRETTLKQQVEEAQQNKELPYSLGSEKLGQFKQFDMVSDCSDHHLVDGIGKGMTLSEVKRGWLKKVQLEWSILKKDIPGAIYVRVYEERIDLLRAAIVGAPGTPYHDGLFFFDFFLPPEYPHEPPLVHYHSGGLRVNPNLYESGKICLSLLKTWTGTGTEVWNPKSSTILQVLLSLQALVLNEKPYFNEAGYDTQMGRAEGEKNSITYNENAFLLSCKSMLYLLRKPPKHFEALVEEHFSSHAKSILLACKAYMKGALVGSPFGAVERETQKISSMGFKIMVAKLFPKLVAEFTEKGIDCSQFIELENECVGEAICNHQST</sequence>
<dbReference type="PANTHER" id="PTHR46116:SF15">
    <property type="entry name" value="(E3-INDEPENDENT) E2 UBIQUITIN-CONJUGATING ENZYME"/>
    <property type="match status" value="1"/>
</dbReference>
<dbReference type="SUPFAM" id="SSF54495">
    <property type="entry name" value="UBC-like"/>
    <property type="match status" value="1"/>
</dbReference>
<dbReference type="EMBL" id="JABCRI010000002">
    <property type="protein sequence ID" value="KAF8411149.1"/>
    <property type="molecule type" value="Genomic_DNA"/>
</dbReference>
<dbReference type="SMART" id="SM00212">
    <property type="entry name" value="UBCc"/>
    <property type="match status" value="1"/>
</dbReference>
<feature type="compositionally biased region" description="Polar residues" evidence="6">
    <location>
        <begin position="11"/>
        <end position="20"/>
    </location>
</feature>
<evidence type="ECO:0000256" key="5">
    <source>
        <dbReference type="ARBA" id="ARBA00022840"/>
    </source>
</evidence>
<feature type="domain" description="UBC core" evidence="7">
    <location>
        <begin position="699"/>
        <end position="859"/>
    </location>
</feature>
<dbReference type="InterPro" id="IPR016135">
    <property type="entry name" value="UBQ-conjugating_enzyme/RWD"/>
</dbReference>
<dbReference type="CDD" id="cd23837">
    <property type="entry name" value="UBCc_UBE2O"/>
    <property type="match status" value="1"/>
</dbReference>
<dbReference type="Pfam" id="PF00179">
    <property type="entry name" value="UQ_con"/>
    <property type="match status" value="1"/>
</dbReference>
<protein>
    <recommendedName>
        <fullName evidence="1">E2 ubiquitin-conjugating enzyme</fullName>
        <ecNumber evidence="1">2.3.2.23</ecNumber>
    </recommendedName>
</protein>
<accession>A0A834ZNQ5</accession>
<evidence type="ECO:0000256" key="1">
    <source>
        <dbReference type="ARBA" id="ARBA00012486"/>
    </source>
</evidence>
<dbReference type="OrthoDB" id="47801at2759"/>
<proteinExistence type="predicted"/>
<dbReference type="PANTHER" id="PTHR46116">
    <property type="entry name" value="(E3-INDEPENDENT) E2 UBIQUITIN-CONJUGATING ENZYME"/>
    <property type="match status" value="1"/>
</dbReference>
<evidence type="ECO:0000313" key="8">
    <source>
        <dbReference type="EMBL" id="KAF8411149.1"/>
    </source>
</evidence>
<dbReference type="OMA" id="NSETWIP"/>
<dbReference type="InterPro" id="IPR057735">
    <property type="entry name" value="UBE2O-like_tSH3-B"/>
</dbReference>
<dbReference type="Pfam" id="PF23043">
    <property type="entry name" value="SH3-B_UBE2O"/>
    <property type="match status" value="1"/>
</dbReference>
<evidence type="ECO:0000313" key="9">
    <source>
        <dbReference type="Proteomes" id="UP000655225"/>
    </source>
</evidence>
<evidence type="ECO:0000256" key="2">
    <source>
        <dbReference type="ARBA" id="ARBA00022679"/>
    </source>
</evidence>
<organism evidence="8 9">
    <name type="scientific">Tetracentron sinense</name>
    <name type="common">Spur-leaf</name>
    <dbReference type="NCBI Taxonomy" id="13715"/>
    <lineage>
        <taxon>Eukaryota</taxon>
        <taxon>Viridiplantae</taxon>
        <taxon>Streptophyta</taxon>
        <taxon>Embryophyta</taxon>
        <taxon>Tracheophyta</taxon>
        <taxon>Spermatophyta</taxon>
        <taxon>Magnoliopsida</taxon>
        <taxon>Trochodendrales</taxon>
        <taxon>Trochodendraceae</taxon>
        <taxon>Tetracentron</taxon>
    </lineage>
</organism>
<dbReference type="InterPro" id="IPR057734">
    <property type="entry name" value="UBE2O-like_SH3-C"/>
</dbReference>
<reference evidence="8 9" key="1">
    <citation type="submission" date="2020-04" db="EMBL/GenBank/DDBJ databases">
        <title>Plant Genome Project.</title>
        <authorList>
            <person name="Zhang R.-G."/>
        </authorList>
    </citation>
    <scope>NUCLEOTIDE SEQUENCE [LARGE SCALE GENOMIC DNA]</scope>
    <source>
        <strain evidence="8">YNK0</strain>
        <tissue evidence="8">Leaf</tissue>
    </source>
</reference>
<evidence type="ECO:0000259" key="7">
    <source>
        <dbReference type="PROSITE" id="PS50127"/>
    </source>
</evidence>
<comment type="caution">
    <text evidence="8">The sequence shown here is derived from an EMBL/GenBank/DDBJ whole genome shotgun (WGS) entry which is preliminary data.</text>
</comment>
<dbReference type="FunFam" id="3.10.110.10:FF:000028">
    <property type="entry name" value="Probable ubiquitin-conjugating enzyme E2 23"/>
    <property type="match status" value="1"/>
</dbReference>
<evidence type="ECO:0000256" key="3">
    <source>
        <dbReference type="ARBA" id="ARBA00022741"/>
    </source>
</evidence>
<dbReference type="PROSITE" id="PS50127">
    <property type="entry name" value="UBC_2"/>
    <property type="match status" value="1"/>
</dbReference>
<evidence type="ECO:0000256" key="6">
    <source>
        <dbReference type="SAM" id="MobiDB-lite"/>
    </source>
</evidence>
<gene>
    <name evidence="8" type="ORF">HHK36_003692</name>
</gene>
<dbReference type="InterPro" id="IPR057733">
    <property type="entry name" value="UBE2O-like_SH3-B"/>
</dbReference>
<dbReference type="Pfam" id="PF23044">
    <property type="entry name" value="SH3-C_UBE2O"/>
    <property type="match status" value="1"/>
</dbReference>
<name>A0A834ZNQ5_TETSI</name>
<dbReference type="InterPro" id="IPR000608">
    <property type="entry name" value="UBC"/>
</dbReference>
<dbReference type="Pfam" id="PF23046">
    <property type="entry name" value="tSH3-B_UBE2O"/>
    <property type="match status" value="1"/>
</dbReference>
<dbReference type="EC" id="2.3.2.23" evidence="1"/>
<keyword evidence="5" id="KW-0067">ATP-binding</keyword>
<evidence type="ECO:0000256" key="4">
    <source>
        <dbReference type="ARBA" id="ARBA00022786"/>
    </source>
</evidence>
<dbReference type="GO" id="GO:0005524">
    <property type="term" value="F:ATP binding"/>
    <property type="evidence" value="ECO:0007669"/>
    <property type="project" value="UniProtKB-KW"/>
</dbReference>
<keyword evidence="3" id="KW-0547">Nucleotide-binding</keyword>
<dbReference type="Gene3D" id="3.10.110.10">
    <property type="entry name" value="Ubiquitin Conjugating Enzyme"/>
    <property type="match status" value="1"/>
</dbReference>
<keyword evidence="2" id="KW-0808">Transferase</keyword>
<keyword evidence="4" id="KW-0833">Ubl conjugation pathway</keyword>
<dbReference type="Proteomes" id="UP000655225">
    <property type="component" value="Unassembled WGS sequence"/>
</dbReference>
<feature type="region of interest" description="Disordered" evidence="6">
    <location>
        <begin position="1"/>
        <end position="25"/>
    </location>
</feature>
<dbReference type="GO" id="GO:0061631">
    <property type="term" value="F:ubiquitin conjugating enzyme activity"/>
    <property type="evidence" value="ECO:0007669"/>
    <property type="project" value="UniProtKB-EC"/>
</dbReference>